<dbReference type="GO" id="GO:0048312">
    <property type="term" value="P:intracellular distribution of mitochondria"/>
    <property type="evidence" value="ECO:0007669"/>
    <property type="project" value="TreeGrafter"/>
</dbReference>
<dbReference type="Proteomes" id="UP000030758">
    <property type="component" value="Unassembled WGS sequence"/>
</dbReference>
<dbReference type="Pfam" id="PF13424">
    <property type="entry name" value="TPR_12"/>
    <property type="match status" value="1"/>
</dbReference>
<evidence type="ECO:0000313" key="1">
    <source>
        <dbReference type="EMBL" id="KFD69812.1"/>
    </source>
</evidence>
<dbReference type="GO" id="GO:0005737">
    <property type="term" value="C:cytoplasm"/>
    <property type="evidence" value="ECO:0007669"/>
    <property type="project" value="TreeGrafter"/>
</dbReference>
<protein>
    <recommendedName>
        <fullName evidence="2">Tetratricopeptide repeat protein</fullName>
    </recommendedName>
</protein>
<gene>
    <name evidence="1" type="ORF">M514_06164</name>
</gene>
<dbReference type="PANTHER" id="PTHR12601">
    <property type="entry name" value="EUKARYOTIC TRANSLATION INITIATION FACTOR 3 SUBUNIT EIF-3"/>
    <property type="match status" value="1"/>
</dbReference>
<dbReference type="PANTHER" id="PTHR12601:SF6">
    <property type="entry name" value="CLUSTERED MITOCHONDRIA PROTEIN HOMOLOG"/>
    <property type="match status" value="1"/>
</dbReference>
<proteinExistence type="predicted"/>
<reference evidence="1" key="1">
    <citation type="journal article" date="2014" name="Nat. Genet.">
        <title>Genome and transcriptome of the porcine whipworm Trichuris suis.</title>
        <authorList>
            <person name="Jex A.R."/>
            <person name="Nejsum P."/>
            <person name="Schwarz E.M."/>
            <person name="Hu L."/>
            <person name="Young N.D."/>
            <person name="Hall R.S."/>
            <person name="Korhonen P.K."/>
            <person name="Liao S."/>
            <person name="Thamsborg S."/>
            <person name="Xia J."/>
            <person name="Xu P."/>
            <person name="Wang S."/>
            <person name="Scheerlinck J.P."/>
            <person name="Hofmann A."/>
            <person name="Sternberg P.W."/>
            <person name="Wang J."/>
            <person name="Gasser R.B."/>
        </authorList>
    </citation>
    <scope>NUCLEOTIDE SEQUENCE [LARGE SCALE GENOMIC DNA]</scope>
    <source>
        <strain evidence="1">DCEP-RM93F</strain>
    </source>
</reference>
<sequence>MAVGIQVKLRDYDLSVRCKAPFTADDIMNMNPLVRRLHFKATDGAKSYEAALLKLEAGQLGVGLELLNEAAQLYGNVHGSVHPEIIKCLRLTARVLFTLHDYKGALLNQHKAVVMTERCYGIDSAHLISDYLCMAIYSFANGKIPTALKLLYRSRYLVLMLNGEDHPEMALIDSNIGLMLYAVGELDFSMQFLRNALATNQRYFGDEHLKTALTHDLLARTYSCRNDYRSALLSEKQTFFIYKKLLGENHERTKASQLYLQQLTEQAVRLQRKMNSMRRNKSSAVARLCAVEVEYPEAIAVIEVLTVINGMYWVFTK</sequence>
<name>A0A085NK16_9BILA</name>
<accession>A0A085NK16</accession>
<dbReference type="SUPFAM" id="SSF48452">
    <property type="entry name" value="TPR-like"/>
    <property type="match status" value="2"/>
</dbReference>
<evidence type="ECO:0008006" key="2">
    <source>
        <dbReference type="Google" id="ProtNLM"/>
    </source>
</evidence>
<dbReference type="InterPro" id="IPR027523">
    <property type="entry name" value="CLU_prot"/>
</dbReference>
<dbReference type="EMBL" id="KL367492">
    <property type="protein sequence ID" value="KFD69812.1"/>
    <property type="molecule type" value="Genomic_DNA"/>
</dbReference>
<organism evidence="1">
    <name type="scientific">Trichuris suis</name>
    <name type="common">pig whipworm</name>
    <dbReference type="NCBI Taxonomy" id="68888"/>
    <lineage>
        <taxon>Eukaryota</taxon>
        <taxon>Metazoa</taxon>
        <taxon>Ecdysozoa</taxon>
        <taxon>Nematoda</taxon>
        <taxon>Enoplea</taxon>
        <taxon>Dorylaimia</taxon>
        <taxon>Trichinellida</taxon>
        <taxon>Trichuridae</taxon>
        <taxon>Trichuris</taxon>
    </lineage>
</organism>
<dbReference type="GO" id="GO:0003729">
    <property type="term" value="F:mRNA binding"/>
    <property type="evidence" value="ECO:0007669"/>
    <property type="project" value="TreeGrafter"/>
</dbReference>
<dbReference type="AlphaFoldDB" id="A0A085NK16"/>
<dbReference type="InterPro" id="IPR011990">
    <property type="entry name" value="TPR-like_helical_dom_sf"/>
</dbReference>
<dbReference type="Gene3D" id="1.25.40.10">
    <property type="entry name" value="Tetratricopeptide repeat domain"/>
    <property type="match status" value="1"/>
</dbReference>